<sequence>MNIVKKIEEGKSSIDELENLLEEKSPIVLYHAMTHIGKESIHTEEIIKKLSGLSLKREPQDKLLGHYKVGDLAIATMIKLGEKESEISGFKILDDFEKKMVFRLFEEVEW</sequence>
<protein>
    <submittedName>
        <fullName evidence="1">Uncharacterized protein</fullName>
    </submittedName>
</protein>
<evidence type="ECO:0000313" key="1">
    <source>
        <dbReference type="EMBL" id="KTS76658.1"/>
    </source>
</evidence>
<comment type="caution">
    <text evidence="1">The sequence shown here is derived from an EMBL/GenBank/DDBJ whole genome shotgun (WGS) entry which is preliminary data.</text>
</comment>
<reference evidence="1 2" key="1">
    <citation type="journal article" date="2016" name="Front. Microbiol.">
        <title>Genomic Resource of Rice Seed Associated Bacteria.</title>
        <authorList>
            <person name="Midha S."/>
            <person name="Bansal K."/>
            <person name="Sharma S."/>
            <person name="Kumar N."/>
            <person name="Patil P.P."/>
            <person name="Chaudhry V."/>
            <person name="Patil P.B."/>
        </authorList>
    </citation>
    <scope>NUCLEOTIDE SEQUENCE [LARGE SCALE GENOMIC DNA]</scope>
    <source>
        <strain evidence="1 2">NS115</strain>
    </source>
</reference>
<evidence type="ECO:0000313" key="2">
    <source>
        <dbReference type="Proteomes" id="UP000074866"/>
    </source>
</evidence>
<gene>
    <name evidence="1" type="ORF">NS115_23835</name>
</gene>
<name>A0ACC4ZNU7_9BACL</name>
<accession>A0ACC4ZNU7</accession>
<dbReference type="Proteomes" id="UP000074866">
    <property type="component" value="Unassembled WGS sequence"/>
</dbReference>
<dbReference type="EMBL" id="LDRX01000196">
    <property type="protein sequence ID" value="KTS76658.1"/>
    <property type="molecule type" value="Genomic_DNA"/>
</dbReference>
<organism evidence="1 2">
    <name type="scientific">Paenibacillus jamilae</name>
    <dbReference type="NCBI Taxonomy" id="114136"/>
    <lineage>
        <taxon>Bacteria</taxon>
        <taxon>Bacillati</taxon>
        <taxon>Bacillota</taxon>
        <taxon>Bacilli</taxon>
        <taxon>Bacillales</taxon>
        <taxon>Paenibacillaceae</taxon>
        <taxon>Paenibacillus</taxon>
    </lineage>
</organism>
<proteinExistence type="predicted"/>
<keyword evidence="2" id="KW-1185">Reference proteome</keyword>